<dbReference type="NCBIfam" id="NF008277">
    <property type="entry name" value="PRK11055.1"/>
    <property type="match status" value="1"/>
</dbReference>
<dbReference type="PROSITE" id="PS00545">
    <property type="entry name" value="ALDOSE_1_EPIMERASE"/>
    <property type="match status" value="1"/>
</dbReference>
<name>A0ABS8FGM1_9FIRM</name>
<dbReference type="Proteomes" id="UP001199236">
    <property type="component" value="Unassembled WGS sequence"/>
</dbReference>
<evidence type="ECO:0000256" key="2">
    <source>
        <dbReference type="ARBA" id="ARBA00005028"/>
    </source>
</evidence>
<dbReference type="RefSeq" id="WP_005929018.1">
    <property type="nucleotide sequence ID" value="NZ_JAJEQO010000011.1"/>
</dbReference>
<comment type="catalytic activity">
    <reaction evidence="1 8">
        <text>alpha-D-glucose = beta-D-glucose</text>
        <dbReference type="Rhea" id="RHEA:10264"/>
        <dbReference type="ChEBI" id="CHEBI:15903"/>
        <dbReference type="ChEBI" id="CHEBI:17925"/>
        <dbReference type="EC" id="5.1.3.3"/>
    </reaction>
</comment>
<dbReference type="PIRSF" id="PIRSF005096">
    <property type="entry name" value="GALM"/>
    <property type="match status" value="1"/>
</dbReference>
<dbReference type="PANTHER" id="PTHR10091">
    <property type="entry name" value="ALDOSE-1-EPIMERASE"/>
    <property type="match status" value="1"/>
</dbReference>
<evidence type="ECO:0000313" key="9">
    <source>
        <dbReference type="EMBL" id="MCC2213581.1"/>
    </source>
</evidence>
<comment type="pathway">
    <text evidence="2 8">Carbohydrate metabolism; hexose metabolism.</text>
</comment>
<dbReference type="GeneID" id="90658747"/>
<evidence type="ECO:0000256" key="3">
    <source>
        <dbReference type="ARBA" id="ARBA00006206"/>
    </source>
</evidence>
<dbReference type="EMBL" id="JAJEQO010000011">
    <property type="protein sequence ID" value="MCC2213581.1"/>
    <property type="molecule type" value="Genomic_DNA"/>
</dbReference>
<organism evidence="9 10">
    <name type="scientific">Faecalibacterium hominis</name>
    <name type="common">ex Afrizal et al. 2022</name>
    <dbReference type="NCBI Taxonomy" id="2881265"/>
    <lineage>
        <taxon>Bacteria</taxon>
        <taxon>Bacillati</taxon>
        <taxon>Bacillota</taxon>
        <taxon>Clostridia</taxon>
        <taxon>Eubacteriales</taxon>
        <taxon>Oscillospiraceae</taxon>
        <taxon>Faecalibacterium</taxon>
    </lineage>
</organism>
<evidence type="ECO:0000256" key="7">
    <source>
        <dbReference type="ARBA" id="ARBA00023277"/>
    </source>
</evidence>
<evidence type="ECO:0000256" key="4">
    <source>
        <dbReference type="ARBA" id="ARBA00013185"/>
    </source>
</evidence>
<dbReference type="InterPro" id="IPR008183">
    <property type="entry name" value="Aldose_1/G6P_1-epimerase"/>
</dbReference>
<evidence type="ECO:0000313" key="10">
    <source>
        <dbReference type="Proteomes" id="UP001199236"/>
    </source>
</evidence>
<dbReference type="SUPFAM" id="SSF74650">
    <property type="entry name" value="Galactose mutarotase-like"/>
    <property type="match status" value="1"/>
</dbReference>
<dbReference type="InterPro" id="IPR011013">
    <property type="entry name" value="Gal_mutarotase_sf_dom"/>
</dbReference>
<accession>A0ABS8FGM1</accession>
<evidence type="ECO:0000256" key="5">
    <source>
        <dbReference type="ARBA" id="ARBA00014165"/>
    </source>
</evidence>
<keyword evidence="7 8" id="KW-0119">Carbohydrate metabolism</keyword>
<dbReference type="EC" id="5.1.3.3" evidence="4 8"/>
<protein>
    <recommendedName>
        <fullName evidence="5 8">Aldose 1-epimerase</fullName>
        <ecNumber evidence="4 8">5.1.3.3</ecNumber>
    </recommendedName>
</protein>
<dbReference type="InterPro" id="IPR018052">
    <property type="entry name" value="Ald1_epimerase_CS"/>
</dbReference>
<dbReference type="PANTHER" id="PTHR10091:SF0">
    <property type="entry name" value="GALACTOSE MUTAROTASE"/>
    <property type="match status" value="1"/>
</dbReference>
<gene>
    <name evidence="9" type="ORF">LKD34_08780</name>
</gene>
<dbReference type="CDD" id="cd09019">
    <property type="entry name" value="galactose_mutarotase_like"/>
    <property type="match status" value="1"/>
</dbReference>
<reference evidence="9 10" key="1">
    <citation type="submission" date="2021-10" db="EMBL/GenBank/DDBJ databases">
        <title>Anaerobic single-cell dispensing facilitates the cultivation of human gut bacteria.</title>
        <authorList>
            <person name="Afrizal A."/>
        </authorList>
    </citation>
    <scope>NUCLEOTIDE SEQUENCE [LARGE SCALE GENOMIC DNA]</scope>
    <source>
        <strain evidence="9 10">CLA-AA-H223</strain>
    </source>
</reference>
<dbReference type="Pfam" id="PF01263">
    <property type="entry name" value="Aldose_epim"/>
    <property type="match status" value="1"/>
</dbReference>
<dbReference type="InterPro" id="IPR047215">
    <property type="entry name" value="Galactose_mutarotase-like"/>
</dbReference>
<comment type="similarity">
    <text evidence="3 8">Belongs to the aldose epimerase family.</text>
</comment>
<dbReference type="InterPro" id="IPR015443">
    <property type="entry name" value="Aldose_1-epimerase"/>
</dbReference>
<keyword evidence="10" id="KW-1185">Reference proteome</keyword>
<proteinExistence type="inferred from homology"/>
<evidence type="ECO:0000256" key="1">
    <source>
        <dbReference type="ARBA" id="ARBA00001614"/>
    </source>
</evidence>
<sequence>MAQFLSKPFGMTPNGEKINEYIISNPGGLAVSVLNYGCIIKNIWVPTKSGPVDVVLGHDTYADYVKDFESSGSTCCGAFVGRYANRIENAVFNVGGKTYQLEANNGKNHLHGTFPRKLYEVKTFGDTLLLEAESPDGEDGFPGNLKISVRYILTEDNALRMDYRVSSDADTIINLTNHTYFNLDGGGDVLGQKLRIYASRYLEGNNETCPTGNILPVAGTPMDFRAGKPIGRDIDTGFSQTTMVGGGYDHCFVIDRGRGASQSLCAWASSDKTGISMKVYTTQPGVQLYTGNFLQDCPAPGKGGVPMQKYGGFALETQHFPCSPSHPEFPSTALRAGKVFRANTTLRFFTGKQCGKL</sequence>
<comment type="caution">
    <text evidence="9">The sequence shown here is derived from an EMBL/GenBank/DDBJ whole genome shotgun (WGS) entry which is preliminary data.</text>
</comment>
<evidence type="ECO:0000256" key="6">
    <source>
        <dbReference type="ARBA" id="ARBA00023235"/>
    </source>
</evidence>
<keyword evidence="6 8" id="KW-0413">Isomerase</keyword>
<dbReference type="InterPro" id="IPR014718">
    <property type="entry name" value="GH-type_carb-bd"/>
</dbReference>
<evidence type="ECO:0000256" key="8">
    <source>
        <dbReference type="PIRNR" id="PIRNR005096"/>
    </source>
</evidence>
<dbReference type="Gene3D" id="2.70.98.10">
    <property type="match status" value="1"/>
</dbReference>